<dbReference type="Pfam" id="PF00989">
    <property type="entry name" value="PAS"/>
    <property type="match status" value="1"/>
</dbReference>
<evidence type="ECO:0000313" key="5">
    <source>
        <dbReference type="EMBL" id="RCW43158.1"/>
    </source>
</evidence>
<dbReference type="CDD" id="cd01949">
    <property type="entry name" value="GGDEF"/>
    <property type="match status" value="1"/>
</dbReference>
<dbReference type="NCBIfam" id="TIGR00229">
    <property type="entry name" value="sensory_box"/>
    <property type="match status" value="1"/>
</dbReference>
<dbReference type="PROSITE" id="PS50113">
    <property type="entry name" value="PAC"/>
    <property type="match status" value="1"/>
</dbReference>
<keyword evidence="6" id="KW-1185">Reference proteome</keyword>
<dbReference type="CDD" id="cd01948">
    <property type="entry name" value="EAL"/>
    <property type="match status" value="1"/>
</dbReference>
<dbReference type="InterPro" id="IPR000014">
    <property type="entry name" value="PAS"/>
</dbReference>
<dbReference type="InterPro" id="IPR035919">
    <property type="entry name" value="EAL_sf"/>
</dbReference>
<dbReference type="SUPFAM" id="SSF55785">
    <property type="entry name" value="PYP-like sensor domain (PAS domain)"/>
    <property type="match status" value="1"/>
</dbReference>
<dbReference type="InterPro" id="IPR043128">
    <property type="entry name" value="Rev_trsase/Diguanyl_cyclase"/>
</dbReference>
<feature type="domain" description="GGDEF" evidence="4">
    <location>
        <begin position="172"/>
        <end position="306"/>
    </location>
</feature>
<dbReference type="InterPro" id="IPR013767">
    <property type="entry name" value="PAS_fold"/>
</dbReference>
<accession>A0A368VNR1</accession>
<dbReference type="CDD" id="cd00130">
    <property type="entry name" value="PAS"/>
    <property type="match status" value="1"/>
</dbReference>
<dbReference type="NCBIfam" id="TIGR00254">
    <property type="entry name" value="GGDEF"/>
    <property type="match status" value="1"/>
</dbReference>
<dbReference type="PROSITE" id="PS50112">
    <property type="entry name" value="PAS"/>
    <property type="match status" value="1"/>
</dbReference>
<evidence type="ECO:0000313" key="6">
    <source>
        <dbReference type="Proteomes" id="UP000253495"/>
    </source>
</evidence>
<dbReference type="SUPFAM" id="SSF55073">
    <property type="entry name" value="Nucleotide cyclase"/>
    <property type="match status" value="1"/>
</dbReference>
<organism evidence="5 6">
    <name type="scientific">Halopolyspora algeriensis</name>
    <dbReference type="NCBI Taxonomy" id="1500506"/>
    <lineage>
        <taxon>Bacteria</taxon>
        <taxon>Bacillati</taxon>
        <taxon>Actinomycetota</taxon>
        <taxon>Actinomycetes</taxon>
        <taxon>Actinomycetes incertae sedis</taxon>
        <taxon>Halopolyspora</taxon>
    </lineage>
</organism>
<dbReference type="InterPro" id="IPR000160">
    <property type="entry name" value="GGDEF_dom"/>
</dbReference>
<dbReference type="InterPro" id="IPR052155">
    <property type="entry name" value="Biofilm_reg_signaling"/>
</dbReference>
<dbReference type="InterPro" id="IPR035965">
    <property type="entry name" value="PAS-like_dom_sf"/>
</dbReference>
<dbReference type="Gene3D" id="3.30.70.270">
    <property type="match status" value="1"/>
</dbReference>
<dbReference type="PANTHER" id="PTHR44757:SF2">
    <property type="entry name" value="BIOFILM ARCHITECTURE MAINTENANCE PROTEIN MBAA"/>
    <property type="match status" value="1"/>
</dbReference>
<feature type="domain" description="PAC" evidence="2">
    <location>
        <begin position="89"/>
        <end position="141"/>
    </location>
</feature>
<dbReference type="SMART" id="SM00052">
    <property type="entry name" value="EAL"/>
    <property type="match status" value="1"/>
</dbReference>
<evidence type="ECO:0000259" key="3">
    <source>
        <dbReference type="PROSITE" id="PS50883"/>
    </source>
</evidence>
<dbReference type="EMBL" id="QPJC01000007">
    <property type="protein sequence ID" value="RCW43158.1"/>
    <property type="molecule type" value="Genomic_DNA"/>
</dbReference>
<sequence length="571" mass="62905">MTVEDSGDERELRLSETRFREVFTTTPIGVAICDLDGTFVETNTALRDLLGYSEQDLRSATIHDLFDPEEAGSLAASYTELAEGTRRGLHERRNLVRADGNRAWTYLAVSMLRDADGTPLHSVTMIEDLRELSSLQDRLRHQALHDAMTGLPNRQYFRTRLEAALANLPKDATLTLYHLGLDGFELVNDGLGYEAGDTIIRAVAGRLEQLIDGETGMVARLGGTEFAILLRQSPDTPGIASFAALINEELAEPIYVGEHGIATSASIGVIQRAVGEVAPADMVWGADVALRRAETAGKRQWALFDPDRAPEEQIEAKLAAIMPGALELGEFEVGYRPLVSMDDRRLVAVEVQLSWQPHGYGRLGHTECLRLAERSGVTLSLRDWMLATAWKQLDTWHREGYRVRLLGALSPNQAQDPDLVARVREVLGDGELDPERMWLGMPATALLDGSGEARGNVHVLDTMGVRTALHDFRACPEELRCLRDLPVHAVRFSSDLVRLIHERDTEDAPEVRAVAGAIPLVRDCGVPIAVVGMDTEQQASWWHSKGCEVAAGSVYGDPVSAETMSHLLRDW</sequence>
<evidence type="ECO:0000259" key="2">
    <source>
        <dbReference type="PROSITE" id="PS50113"/>
    </source>
</evidence>
<dbReference type="OrthoDB" id="23692at2"/>
<dbReference type="Pfam" id="PF00563">
    <property type="entry name" value="EAL"/>
    <property type="match status" value="1"/>
</dbReference>
<feature type="domain" description="EAL" evidence="3">
    <location>
        <begin position="315"/>
        <end position="571"/>
    </location>
</feature>
<evidence type="ECO:0000259" key="1">
    <source>
        <dbReference type="PROSITE" id="PS50112"/>
    </source>
</evidence>
<dbReference type="InterPro" id="IPR001633">
    <property type="entry name" value="EAL_dom"/>
</dbReference>
<evidence type="ECO:0000259" key="4">
    <source>
        <dbReference type="PROSITE" id="PS50887"/>
    </source>
</evidence>
<dbReference type="SMART" id="SM00091">
    <property type="entry name" value="PAS"/>
    <property type="match status" value="1"/>
</dbReference>
<gene>
    <name evidence="5" type="ORF">DFQ14_10745</name>
</gene>
<dbReference type="PROSITE" id="PS50887">
    <property type="entry name" value="GGDEF"/>
    <property type="match status" value="1"/>
</dbReference>
<dbReference type="SUPFAM" id="SSF141868">
    <property type="entry name" value="EAL domain-like"/>
    <property type="match status" value="1"/>
</dbReference>
<dbReference type="Gene3D" id="3.20.20.450">
    <property type="entry name" value="EAL domain"/>
    <property type="match status" value="1"/>
</dbReference>
<dbReference type="Proteomes" id="UP000253495">
    <property type="component" value="Unassembled WGS sequence"/>
</dbReference>
<dbReference type="InterPro" id="IPR029787">
    <property type="entry name" value="Nucleotide_cyclase"/>
</dbReference>
<comment type="caution">
    <text evidence="5">The sequence shown here is derived from an EMBL/GenBank/DDBJ whole genome shotgun (WGS) entry which is preliminary data.</text>
</comment>
<dbReference type="PANTHER" id="PTHR44757">
    <property type="entry name" value="DIGUANYLATE CYCLASE DGCP"/>
    <property type="match status" value="1"/>
</dbReference>
<dbReference type="InterPro" id="IPR000700">
    <property type="entry name" value="PAS-assoc_C"/>
</dbReference>
<name>A0A368VNR1_9ACTN</name>
<protein>
    <submittedName>
        <fullName evidence="5">PAS domain S-box-containing protein/diguanylate cyclase (GGDEF)-like protein</fullName>
    </submittedName>
</protein>
<reference evidence="5 6" key="1">
    <citation type="submission" date="2018-07" db="EMBL/GenBank/DDBJ databases">
        <title>Genomic Encyclopedia of Type Strains, Phase III (KMG-III): the genomes of soil and plant-associated and newly described type strains.</title>
        <authorList>
            <person name="Whitman W."/>
        </authorList>
    </citation>
    <scope>NUCLEOTIDE SEQUENCE [LARGE SCALE GENOMIC DNA]</scope>
    <source>
        <strain evidence="5 6">CECT 8575</strain>
    </source>
</reference>
<dbReference type="SMART" id="SM00267">
    <property type="entry name" value="GGDEF"/>
    <property type="match status" value="1"/>
</dbReference>
<proteinExistence type="predicted"/>
<dbReference type="Pfam" id="PF00990">
    <property type="entry name" value="GGDEF"/>
    <property type="match status" value="1"/>
</dbReference>
<dbReference type="RefSeq" id="WP_114453382.1">
    <property type="nucleotide sequence ID" value="NZ_QPJC01000007.1"/>
</dbReference>
<dbReference type="AlphaFoldDB" id="A0A368VNR1"/>
<dbReference type="GO" id="GO:0006355">
    <property type="term" value="P:regulation of DNA-templated transcription"/>
    <property type="evidence" value="ECO:0007669"/>
    <property type="project" value="InterPro"/>
</dbReference>
<feature type="domain" description="PAS" evidence="1">
    <location>
        <begin position="15"/>
        <end position="85"/>
    </location>
</feature>
<dbReference type="PROSITE" id="PS50883">
    <property type="entry name" value="EAL"/>
    <property type="match status" value="1"/>
</dbReference>
<dbReference type="Gene3D" id="3.30.450.20">
    <property type="entry name" value="PAS domain"/>
    <property type="match status" value="1"/>
</dbReference>